<feature type="compositionally biased region" description="Polar residues" evidence="6">
    <location>
        <begin position="1"/>
        <end position="13"/>
    </location>
</feature>
<dbReference type="PANTHER" id="PTHR24012">
    <property type="entry name" value="RNA BINDING PROTEIN"/>
    <property type="match status" value="1"/>
</dbReference>
<keyword evidence="1" id="KW-0677">Repeat</keyword>
<evidence type="ECO:0000313" key="8">
    <source>
        <dbReference type="EMBL" id="CAG6623285.1"/>
    </source>
</evidence>
<protein>
    <recommendedName>
        <fullName evidence="4">Protein alan shepard</fullName>
    </recommendedName>
</protein>
<feature type="region of interest" description="Disordered" evidence="6">
    <location>
        <begin position="494"/>
        <end position="518"/>
    </location>
</feature>
<dbReference type="SMART" id="SM00360">
    <property type="entry name" value="RRM"/>
    <property type="match status" value="2"/>
</dbReference>
<dbReference type="InterPro" id="IPR012677">
    <property type="entry name" value="Nucleotide-bd_a/b_plait_sf"/>
</dbReference>
<feature type="compositionally biased region" description="Polar residues" evidence="6">
    <location>
        <begin position="41"/>
        <end position="50"/>
    </location>
</feature>
<dbReference type="InterPro" id="IPR000504">
    <property type="entry name" value="RRM_dom"/>
</dbReference>
<evidence type="ECO:0000259" key="7">
    <source>
        <dbReference type="PROSITE" id="PS50102"/>
    </source>
</evidence>
<reference evidence="8" key="1">
    <citation type="submission" date="2021-05" db="EMBL/GenBank/DDBJ databases">
        <authorList>
            <person name="Alioto T."/>
            <person name="Alioto T."/>
            <person name="Gomez Garrido J."/>
        </authorList>
    </citation>
    <scope>NUCLEOTIDE SEQUENCE</scope>
</reference>
<feature type="compositionally biased region" description="Polar residues" evidence="6">
    <location>
        <begin position="149"/>
        <end position="167"/>
    </location>
</feature>
<organism evidence="8">
    <name type="scientific">Cacopsylla melanoneura</name>
    <dbReference type="NCBI Taxonomy" id="428564"/>
    <lineage>
        <taxon>Eukaryota</taxon>
        <taxon>Metazoa</taxon>
        <taxon>Ecdysozoa</taxon>
        <taxon>Arthropoda</taxon>
        <taxon>Hexapoda</taxon>
        <taxon>Insecta</taxon>
        <taxon>Pterygota</taxon>
        <taxon>Neoptera</taxon>
        <taxon>Paraneoptera</taxon>
        <taxon>Hemiptera</taxon>
        <taxon>Sternorrhyncha</taxon>
        <taxon>Psylloidea</taxon>
        <taxon>Psyllidae</taxon>
        <taxon>Psyllinae</taxon>
        <taxon>Cacopsylla</taxon>
    </lineage>
</organism>
<comment type="function">
    <text evidence="3">Has a role in the perception of gravity.</text>
</comment>
<name>A0A8D8M6T7_9HEMI</name>
<dbReference type="PROSITE" id="PS50102">
    <property type="entry name" value="RRM"/>
    <property type="match status" value="2"/>
</dbReference>
<feature type="domain" description="RRM" evidence="7">
    <location>
        <begin position="264"/>
        <end position="343"/>
    </location>
</feature>
<dbReference type="GO" id="GO:0003723">
    <property type="term" value="F:RNA binding"/>
    <property type="evidence" value="ECO:0007669"/>
    <property type="project" value="UniProtKB-UniRule"/>
</dbReference>
<dbReference type="CDD" id="cd12244">
    <property type="entry name" value="RRM2_MSSP"/>
    <property type="match status" value="1"/>
</dbReference>
<feature type="compositionally biased region" description="Basic residues" evidence="6">
    <location>
        <begin position="14"/>
        <end position="26"/>
    </location>
</feature>
<proteinExistence type="predicted"/>
<dbReference type="EMBL" id="HBUF01054533">
    <property type="protein sequence ID" value="CAG6623287.1"/>
    <property type="molecule type" value="Transcribed_RNA"/>
</dbReference>
<accession>A0A8D8M6T7</accession>
<evidence type="ECO:0000256" key="2">
    <source>
        <dbReference type="ARBA" id="ARBA00022884"/>
    </source>
</evidence>
<feature type="domain" description="RRM" evidence="7">
    <location>
        <begin position="171"/>
        <end position="249"/>
    </location>
</feature>
<evidence type="ECO:0000256" key="1">
    <source>
        <dbReference type="ARBA" id="ARBA00022737"/>
    </source>
</evidence>
<dbReference type="FunFam" id="3.30.70.330:FF:000169">
    <property type="entry name" value="protein alan shepard isoform X4"/>
    <property type="match status" value="1"/>
</dbReference>
<dbReference type="GO" id="GO:1990904">
    <property type="term" value="C:ribonucleoprotein complex"/>
    <property type="evidence" value="ECO:0007669"/>
    <property type="project" value="InterPro"/>
</dbReference>
<feature type="region of interest" description="Disordered" evidence="6">
    <location>
        <begin position="1"/>
        <end position="50"/>
    </location>
</feature>
<dbReference type="CDD" id="cd12243">
    <property type="entry name" value="RRM1_MSSP"/>
    <property type="match status" value="1"/>
</dbReference>
<evidence type="ECO:0000256" key="6">
    <source>
        <dbReference type="SAM" id="MobiDB-lite"/>
    </source>
</evidence>
<dbReference type="EMBL" id="HBUF01054531">
    <property type="protein sequence ID" value="CAG6623285.1"/>
    <property type="molecule type" value="Transcribed_RNA"/>
</dbReference>
<dbReference type="Gene3D" id="3.30.70.330">
    <property type="match status" value="2"/>
</dbReference>
<dbReference type="AlphaFoldDB" id="A0A8D8M6T7"/>
<feature type="compositionally biased region" description="Low complexity" evidence="6">
    <location>
        <begin position="121"/>
        <end position="139"/>
    </location>
</feature>
<dbReference type="PRINTS" id="PR00961">
    <property type="entry name" value="HUDSXLRNA"/>
</dbReference>
<evidence type="ECO:0000256" key="4">
    <source>
        <dbReference type="ARBA" id="ARBA00039536"/>
    </source>
</evidence>
<keyword evidence="2 5" id="KW-0694">RNA-binding</keyword>
<feature type="compositionally biased region" description="Low complexity" evidence="6">
    <location>
        <begin position="27"/>
        <end position="40"/>
    </location>
</feature>
<feature type="compositionally biased region" description="Polar residues" evidence="6">
    <location>
        <begin position="105"/>
        <end position="119"/>
    </location>
</feature>
<evidence type="ECO:0000256" key="5">
    <source>
        <dbReference type="PROSITE-ProRule" id="PRU00176"/>
    </source>
</evidence>
<dbReference type="InterPro" id="IPR002343">
    <property type="entry name" value="Hud_Sxl_RNA"/>
</dbReference>
<evidence type="ECO:0000256" key="3">
    <source>
        <dbReference type="ARBA" id="ARBA00037469"/>
    </source>
</evidence>
<dbReference type="InterPro" id="IPR035979">
    <property type="entry name" value="RBD_domain_sf"/>
</dbReference>
<dbReference type="Pfam" id="PF00076">
    <property type="entry name" value="RRM_1"/>
    <property type="match status" value="2"/>
</dbReference>
<dbReference type="SUPFAM" id="SSF54928">
    <property type="entry name" value="RNA-binding domain, RBD"/>
    <property type="match status" value="2"/>
</dbReference>
<feature type="region of interest" description="Disordered" evidence="6">
    <location>
        <begin position="105"/>
        <end position="167"/>
    </location>
</feature>
<dbReference type="FunFam" id="3.30.70.330:FF:000012">
    <property type="entry name" value="RNA-binding motif, single-stranded-interacting protein 3 isoform 1"/>
    <property type="match status" value="1"/>
</dbReference>
<sequence length="518" mass="55712">MGNSAPRPSTPSSYHHHQHQHHHQHPQPHQAPHQQHPQQHNSVNSASQSSIHGIKAIARPPTMATNLAPTPSAIYRGPTASWGGSHPPAPHYSNIRYNPLPPSYTSPTVYSQPNNSYHRVSNATSPANTHSSSSSNTGSQNGGGGNHPLSNNVHNGGSPGTPTGSEQLSKTNLYIRGLNQDTTDKDLINMCSQYGPIISTKAILDKTTNKCRGYGFVDFESGGYALAAVKALQGKGIQAQMARVGITTQSPHERSLTQQEQDPTNLYIANLPLNFKESDLESLLAKYVTVVSTRILRDTNNVSKGVGFARLESKEKCDQMIQLFNGNSLPGSKEPLLVKFADSGLKKRSGGAGGANLYRGGGEVRLWGRDSADSQLAYEHAMTPLPTIQYQRFATGPSTAGHMPGYTPWVPAQYVMPAPHMSQVEMIQQTADPSMSQYSSMIPQLAAHMSALQIGTTGSYITSHHPGAYPSYFTTGAPSMMAHHTLALTQAPDSLEHPSNAASPDGADIYQNYPGPHK</sequence>